<dbReference type="AlphaFoldDB" id="A0A4U7KLQ5"/>
<protein>
    <recommendedName>
        <fullName evidence="10">Deacetylase sirtuin-type domain-containing protein</fullName>
    </recommendedName>
</protein>
<dbReference type="InterPro" id="IPR003000">
    <property type="entry name" value="Sirtuin"/>
</dbReference>
<dbReference type="GO" id="GO:0046970">
    <property type="term" value="F:histone H4K16 deacetylase activity, NAD-dependent"/>
    <property type="evidence" value="ECO:0007669"/>
    <property type="project" value="TreeGrafter"/>
</dbReference>
<feature type="active site" description="Proton acceptor" evidence="8">
    <location>
        <position position="300"/>
    </location>
</feature>
<dbReference type="InterPro" id="IPR029035">
    <property type="entry name" value="DHS-like_NAD/FAD-binding_dom"/>
</dbReference>
<comment type="similarity">
    <text evidence="3">Belongs to the sirtuin family. Class I subfamily.</text>
</comment>
<dbReference type="OrthoDB" id="420264at2759"/>
<gene>
    <name evidence="11" type="ORF">EX895_006241</name>
</gene>
<evidence type="ECO:0000256" key="3">
    <source>
        <dbReference type="ARBA" id="ARBA00006924"/>
    </source>
</evidence>
<feature type="domain" description="Deacetylase sirtuin-type" evidence="10">
    <location>
        <begin position="172"/>
        <end position="476"/>
    </location>
</feature>
<keyword evidence="6 8" id="KW-0862">Zinc</keyword>
<name>A0A4U7KLQ5_9BASI</name>
<dbReference type="SUPFAM" id="SSF52467">
    <property type="entry name" value="DHS-like NAD/FAD-binding domain"/>
    <property type="match status" value="1"/>
</dbReference>
<dbReference type="GO" id="GO:0046872">
    <property type="term" value="F:metal ion binding"/>
    <property type="evidence" value="ECO:0007669"/>
    <property type="project" value="UniProtKB-KW"/>
</dbReference>
<dbReference type="InterPro" id="IPR026591">
    <property type="entry name" value="Sirtuin_cat_small_dom_sf"/>
</dbReference>
<evidence type="ECO:0000256" key="1">
    <source>
        <dbReference type="ARBA" id="ARBA00001947"/>
    </source>
</evidence>
<dbReference type="GO" id="GO:0070403">
    <property type="term" value="F:NAD+ binding"/>
    <property type="evidence" value="ECO:0007669"/>
    <property type="project" value="InterPro"/>
</dbReference>
<comment type="cofactor">
    <cofactor evidence="1">
        <name>Zn(2+)</name>
        <dbReference type="ChEBI" id="CHEBI:29105"/>
    </cofactor>
</comment>
<feature type="binding site" evidence="8">
    <location>
        <position position="337"/>
    </location>
    <ligand>
        <name>Zn(2+)</name>
        <dbReference type="ChEBI" id="CHEBI:29105"/>
    </ligand>
</feature>
<keyword evidence="12" id="KW-1185">Reference proteome</keyword>
<dbReference type="RefSeq" id="XP_029737146.1">
    <property type="nucleotide sequence ID" value="XM_029886833.1"/>
</dbReference>
<sequence>MLVGEVDADETMQSDDSNGAPAAAASNLSDGSVASTSKPTHAPPVSNGAERSSAVASTSYQSMDSEELSALEELADGESESEGEIDRLLDEAAAAFPPETVSLMIKDLKQRGIVAFLQHYVVPDPTPLRIKHLLLALGVFLPRSIRESEVPLDVLLPILKTALARILRRREKLPQYNTVSDALSLLATRKRIMVLSGAGISVSCGIPDFRSKDGIYATLQSEGKYELDDPQDMFDKQFFLSNPAMFYSFAHKIFPSNFVPSSAHRFIKLIEERGQLLRNYSQNIDTLEQIAGIEKVLQCHGSFASASCTDAACGYRCKGSQIADAIFAQRVPSCPRCDERKAREAGANKPSKKKRKVGNGMSWRPGNDSDEDDDEDDPTALAGFGILKPDITFFGEKLSDDFDHALLADRDQVDLLIVMGTSLKVAPVSEILGHIPHSTPVILINKTPILHLATDIMLLGDCDRIVEYLCRKLGWHLPSIQPSQDVVGTPAAEHVKEKVELQDDREGGVAISTSDGVEGLEEPERLMNSHAWLFDGAEPGRLPALLAEMQADSEDEDDDDGEEAGHDEKDEQGGGETAISPNAA</sequence>
<feature type="compositionally biased region" description="Acidic residues" evidence="9">
    <location>
        <begin position="551"/>
        <end position="562"/>
    </location>
</feature>
<evidence type="ECO:0000256" key="4">
    <source>
        <dbReference type="ARBA" id="ARBA00022679"/>
    </source>
</evidence>
<feature type="region of interest" description="Disordered" evidence="9">
    <location>
        <begin position="339"/>
        <end position="378"/>
    </location>
</feature>
<dbReference type="Gene3D" id="3.40.50.1220">
    <property type="entry name" value="TPP-binding domain"/>
    <property type="match status" value="1"/>
</dbReference>
<dbReference type="PROSITE" id="PS50305">
    <property type="entry name" value="SIRTUIN"/>
    <property type="match status" value="1"/>
</dbReference>
<feature type="region of interest" description="Disordered" evidence="9">
    <location>
        <begin position="1"/>
        <end position="68"/>
    </location>
</feature>
<accession>A0A4U7KLQ5</accession>
<dbReference type="GO" id="GO:0005739">
    <property type="term" value="C:mitochondrion"/>
    <property type="evidence" value="ECO:0007669"/>
    <property type="project" value="UniProtKB-SubCell"/>
</dbReference>
<feature type="binding site" evidence="8">
    <location>
        <position position="313"/>
    </location>
    <ligand>
        <name>Zn(2+)</name>
        <dbReference type="ChEBI" id="CHEBI:29105"/>
    </ligand>
</feature>
<evidence type="ECO:0000313" key="12">
    <source>
        <dbReference type="Proteomes" id="UP000306050"/>
    </source>
</evidence>
<proteinExistence type="inferred from homology"/>
<feature type="compositionally biased region" description="Acidic residues" evidence="9">
    <location>
        <begin position="1"/>
        <end position="13"/>
    </location>
</feature>
<dbReference type="PANTHER" id="PTHR11085">
    <property type="entry name" value="NAD-DEPENDENT PROTEIN DEACYLASE SIRTUIN-5, MITOCHONDRIAL-RELATED"/>
    <property type="match status" value="1"/>
</dbReference>
<keyword evidence="5 8" id="KW-0479">Metal-binding</keyword>
<comment type="subcellular location">
    <subcellularLocation>
        <location evidence="2">Mitochondrion</location>
    </subcellularLocation>
</comment>
<evidence type="ECO:0000256" key="8">
    <source>
        <dbReference type="PROSITE-ProRule" id="PRU00236"/>
    </source>
</evidence>
<evidence type="ECO:0000256" key="9">
    <source>
        <dbReference type="SAM" id="MobiDB-lite"/>
    </source>
</evidence>
<evidence type="ECO:0000256" key="6">
    <source>
        <dbReference type="ARBA" id="ARBA00022833"/>
    </source>
</evidence>
<dbReference type="GO" id="GO:0005634">
    <property type="term" value="C:nucleus"/>
    <property type="evidence" value="ECO:0007669"/>
    <property type="project" value="TreeGrafter"/>
</dbReference>
<dbReference type="Proteomes" id="UP000306050">
    <property type="component" value="Chromosome SGRAM_8"/>
</dbReference>
<feature type="compositionally biased region" description="Polar residues" evidence="9">
    <location>
        <begin position="26"/>
        <end position="39"/>
    </location>
</feature>
<comment type="caution">
    <text evidence="11">The sequence shown here is derived from an EMBL/GenBank/DDBJ whole genome shotgun (WGS) entry which is preliminary data.</text>
</comment>
<evidence type="ECO:0000256" key="7">
    <source>
        <dbReference type="ARBA" id="ARBA00023027"/>
    </source>
</evidence>
<reference evidence="11 12" key="1">
    <citation type="submission" date="2019-05" db="EMBL/GenBank/DDBJ databases">
        <title>Sporisorium graminicola CBS 10092 draft sequencing and annotation.</title>
        <authorList>
            <person name="Solano-Gonzalez S."/>
            <person name="Caddick M.X."/>
            <person name="Darby A."/>
        </authorList>
    </citation>
    <scope>NUCLEOTIDE SEQUENCE [LARGE SCALE GENOMIC DNA]</scope>
    <source>
        <strain evidence="11 12">CBS 10092</strain>
    </source>
</reference>
<feature type="binding site" evidence="8">
    <location>
        <position position="308"/>
    </location>
    <ligand>
        <name>Zn(2+)</name>
        <dbReference type="ChEBI" id="CHEBI:29105"/>
    </ligand>
</feature>
<keyword evidence="7" id="KW-0520">NAD</keyword>
<dbReference type="GeneID" id="40729136"/>
<dbReference type="KEGG" id="sgra:EX895_006241"/>
<dbReference type="EMBL" id="SRRM01000021">
    <property type="protein sequence ID" value="TKY85161.1"/>
    <property type="molecule type" value="Genomic_DNA"/>
</dbReference>
<dbReference type="Gene3D" id="3.30.1600.10">
    <property type="entry name" value="SIR2/SIRT2 'Small Domain"/>
    <property type="match status" value="1"/>
</dbReference>
<dbReference type="Pfam" id="PF02146">
    <property type="entry name" value="SIR2"/>
    <property type="match status" value="1"/>
</dbReference>
<feature type="region of interest" description="Disordered" evidence="9">
    <location>
        <begin position="543"/>
        <end position="584"/>
    </location>
</feature>
<keyword evidence="4" id="KW-0808">Transferase</keyword>
<dbReference type="InterPro" id="IPR026590">
    <property type="entry name" value="Ssirtuin_cat_dom"/>
</dbReference>
<organism evidence="11 12">
    <name type="scientific">Sporisorium graminicola</name>
    <dbReference type="NCBI Taxonomy" id="280036"/>
    <lineage>
        <taxon>Eukaryota</taxon>
        <taxon>Fungi</taxon>
        <taxon>Dikarya</taxon>
        <taxon>Basidiomycota</taxon>
        <taxon>Ustilaginomycotina</taxon>
        <taxon>Ustilaginomycetes</taxon>
        <taxon>Ustilaginales</taxon>
        <taxon>Ustilaginaceae</taxon>
        <taxon>Sporisorium</taxon>
    </lineage>
</organism>
<evidence type="ECO:0000259" key="10">
    <source>
        <dbReference type="PROSITE" id="PS50305"/>
    </source>
</evidence>
<feature type="compositionally biased region" description="Basic and acidic residues" evidence="9">
    <location>
        <begin position="563"/>
        <end position="572"/>
    </location>
</feature>
<feature type="binding site" evidence="8">
    <location>
        <position position="334"/>
    </location>
    <ligand>
        <name>Zn(2+)</name>
        <dbReference type="ChEBI" id="CHEBI:29105"/>
    </ligand>
</feature>
<evidence type="ECO:0000256" key="5">
    <source>
        <dbReference type="ARBA" id="ARBA00022723"/>
    </source>
</evidence>
<dbReference type="PANTHER" id="PTHR11085:SF9">
    <property type="entry name" value="NAD-DEPENDENT PROTEIN DEACETYLASE SIRTUIN-1"/>
    <property type="match status" value="1"/>
</dbReference>
<evidence type="ECO:0000256" key="2">
    <source>
        <dbReference type="ARBA" id="ARBA00004173"/>
    </source>
</evidence>
<dbReference type="InterPro" id="IPR050134">
    <property type="entry name" value="NAD-dep_sirtuin_deacylases"/>
</dbReference>
<feature type="compositionally biased region" description="Acidic residues" evidence="9">
    <location>
        <begin position="368"/>
        <end position="378"/>
    </location>
</feature>
<feature type="compositionally biased region" description="Polar residues" evidence="9">
    <location>
        <begin position="54"/>
        <end position="63"/>
    </location>
</feature>
<evidence type="ECO:0000313" key="11">
    <source>
        <dbReference type="EMBL" id="TKY85161.1"/>
    </source>
</evidence>